<proteinExistence type="predicted"/>
<sequence length="105" mass="11491">MKDRAGCLLFLADTQPLEPGAWHLVCASYDDDTGIARCNVDDKNCRAKNLKANAGVATTDQFKLYVGGVPEAPAECSCYNGGSCAPRDDGYMCILSCRIHWRTLW</sequence>
<dbReference type="InterPro" id="IPR013320">
    <property type="entry name" value="ConA-like_dom_sf"/>
</dbReference>
<accession>A0A9W9Z2R2</accession>
<dbReference type="AlphaFoldDB" id="A0A9W9Z2R2"/>
<evidence type="ECO:0000313" key="2">
    <source>
        <dbReference type="Proteomes" id="UP001163046"/>
    </source>
</evidence>
<dbReference type="Proteomes" id="UP001163046">
    <property type="component" value="Unassembled WGS sequence"/>
</dbReference>
<evidence type="ECO:0000313" key="1">
    <source>
        <dbReference type="EMBL" id="KAJ7373926.1"/>
    </source>
</evidence>
<keyword evidence="2" id="KW-1185">Reference proteome</keyword>
<dbReference type="SUPFAM" id="SSF49899">
    <property type="entry name" value="Concanavalin A-like lectins/glucanases"/>
    <property type="match status" value="1"/>
</dbReference>
<reference evidence="1" key="1">
    <citation type="submission" date="2023-01" db="EMBL/GenBank/DDBJ databases">
        <title>Genome assembly of the deep-sea coral Lophelia pertusa.</title>
        <authorList>
            <person name="Herrera S."/>
            <person name="Cordes E."/>
        </authorList>
    </citation>
    <scope>NUCLEOTIDE SEQUENCE</scope>
    <source>
        <strain evidence="1">USNM1676648</strain>
        <tissue evidence="1">Polyp</tissue>
    </source>
</reference>
<dbReference type="EMBL" id="MU826829">
    <property type="protein sequence ID" value="KAJ7373926.1"/>
    <property type="molecule type" value="Genomic_DNA"/>
</dbReference>
<name>A0A9W9Z2R2_9CNID</name>
<organism evidence="1 2">
    <name type="scientific">Desmophyllum pertusum</name>
    <dbReference type="NCBI Taxonomy" id="174260"/>
    <lineage>
        <taxon>Eukaryota</taxon>
        <taxon>Metazoa</taxon>
        <taxon>Cnidaria</taxon>
        <taxon>Anthozoa</taxon>
        <taxon>Hexacorallia</taxon>
        <taxon>Scleractinia</taxon>
        <taxon>Caryophylliina</taxon>
        <taxon>Caryophylliidae</taxon>
        <taxon>Desmophyllum</taxon>
    </lineage>
</organism>
<protein>
    <submittedName>
        <fullName evidence="1">Uncharacterized protein</fullName>
    </submittedName>
</protein>
<gene>
    <name evidence="1" type="ORF">OS493_009251</name>
</gene>
<comment type="caution">
    <text evidence="1">The sequence shown here is derived from an EMBL/GenBank/DDBJ whole genome shotgun (WGS) entry which is preliminary data.</text>
</comment>